<dbReference type="EMBL" id="QNQU01000001">
    <property type="protein sequence ID" value="RBQ11812.1"/>
    <property type="molecule type" value="Genomic_DNA"/>
</dbReference>
<keyword evidence="9" id="KW-0812">Transmembrane</keyword>
<dbReference type="PROSITE" id="PS50109">
    <property type="entry name" value="HIS_KIN"/>
    <property type="match status" value="1"/>
</dbReference>
<name>A0A366LF93_9SPHI</name>
<dbReference type="InterPro" id="IPR036890">
    <property type="entry name" value="HATPase_C_sf"/>
</dbReference>
<keyword evidence="8" id="KW-0902">Two-component regulatory system</keyword>
<dbReference type="EC" id="2.7.13.3" evidence="2"/>
<dbReference type="Pfam" id="PF07730">
    <property type="entry name" value="HisKA_3"/>
    <property type="match status" value="1"/>
</dbReference>
<evidence type="ECO:0000313" key="12">
    <source>
        <dbReference type="Proteomes" id="UP000252081"/>
    </source>
</evidence>
<feature type="transmembrane region" description="Helical" evidence="9">
    <location>
        <begin position="12"/>
        <end position="33"/>
    </location>
</feature>
<dbReference type="Gene3D" id="3.30.565.10">
    <property type="entry name" value="Histidine kinase-like ATPase, C-terminal domain"/>
    <property type="match status" value="1"/>
</dbReference>
<keyword evidence="5" id="KW-0547">Nucleotide-binding</keyword>
<dbReference type="InterPro" id="IPR003594">
    <property type="entry name" value="HATPase_dom"/>
</dbReference>
<dbReference type="InterPro" id="IPR050482">
    <property type="entry name" value="Sensor_HK_TwoCompSys"/>
</dbReference>
<dbReference type="PANTHER" id="PTHR24421">
    <property type="entry name" value="NITRATE/NITRITE SENSOR PROTEIN NARX-RELATED"/>
    <property type="match status" value="1"/>
</dbReference>
<dbReference type="GO" id="GO:0005524">
    <property type="term" value="F:ATP binding"/>
    <property type="evidence" value="ECO:0007669"/>
    <property type="project" value="UniProtKB-KW"/>
</dbReference>
<dbReference type="GO" id="GO:0016020">
    <property type="term" value="C:membrane"/>
    <property type="evidence" value="ECO:0007669"/>
    <property type="project" value="InterPro"/>
</dbReference>
<dbReference type="Proteomes" id="UP000252081">
    <property type="component" value="Unassembled WGS sequence"/>
</dbReference>
<proteinExistence type="predicted"/>
<dbReference type="GO" id="GO:0000155">
    <property type="term" value="F:phosphorelay sensor kinase activity"/>
    <property type="evidence" value="ECO:0007669"/>
    <property type="project" value="InterPro"/>
</dbReference>
<feature type="domain" description="Histidine kinase" evidence="10">
    <location>
        <begin position="59"/>
        <end position="245"/>
    </location>
</feature>
<evidence type="ECO:0000256" key="1">
    <source>
        <dbReference type="ARBA" id="ARBA00000085"/>
    </source>
</evidence>
<protein>
    <recommendedName>
        <fullName evidence="2">histidine kinase</fullName>
        <ecNumber evidence="2">2.7.13.3</ecNumber>
    </recommendedName>
</protein>
<keyword evidence="4" id="KW-0808">Transferase</keyword>
<evidence type="ECO:0000256" key="6">
    <source>
        <dbReference type="ARBA" id="ARBA00022777"/>
    </source>
</evidence>
<sequence>MQLNLYNKPFFFSTFLLGIIFFFLMVLLLRYYIKARKYQRKYKNQAVLIKNERDRISGELHDEIGSGLTAIKLYAEHASRSRPDIPELGELEGLVSETAVKIREIIWSSNTDSDNLESLIYFIDEQIKKLFEHTDIIFSSDLPEYIPLIELESQSRRDCYLIVKEIAHNILKHANASTARLLIEIEKDQLIVSLKDNGIGFDPALQKSAGVGMDNIRVRAERLRAGLIIENYKGTRVRINIPMKHNLSH</sequence>
<keyword evidence="9" id="KW-1133">Transmembrane helix</keyword>
<dbReference type="GO" id="GO:0046983">
    <property type="term" value="F:protein dimerization activity"/>
    <property type="evidence" value="ECO:0007669"/>
    <property type="project" value="InterPro"/>
</dbReference>
<keyword evidence="7" id="KW-0067">ATP-binding</keyword>
<keyword evidence="9" id="KW-0472">Membrane</keyword>
<evidence type="ECO:0000256" key="4">
    <source>
        <dbReference type="ARBA" id="ARBA00022679"/>
    </source>
</evidence>
<evidence type="ECO:0000256" key="8">
    <source>
        <dbReference type="ARBA" id="ARBA00023012"/>
    </source>
</evidence>
<comment type="caution">
    <text evidence="11">The sequence shown here is derived from an EMBL/GenBank/DDBJ whole genome shotgun (WGS) entry which is preliminary data.</text>
</comment>
<dbReference type="SUPFAM" id="SSF55874">
    <property type="entry name" value="ATPase domain of HSP90 chaperone/DNA topoisomerase II/histidine kinase"/>
    <property type="match status" value="1"/>
</dbReference>
<comment type="catalytic activity">
    <reaction evidence="1">
        <text>ATP + protein L-histidine = ADP + protein N-phospho-L-histidine.</text>
        <dbReference type="EC" id="2.7.13.3"/>
    </reaction>
</comment>
<evidence type="ECO:0000313" key="11">
    <source>
        <dbReference type="EMBL" id="RBQ11812.1"/>
    </source>
</evidence>
<reference evidence="11 12" key="1">
    <citation type="submission" date="2018-07" db="EMBL/GenBank/DDBJ databases">
        <title>A draft genome of a endophytic bacteria, a new species of Pedobacter.</title>
        <authorList>
            <person name="Zhang Z.D."/>
            <person name="Chen Z.J."/>
        </authorList>
    </citation>
    <scope>NUCLEOTIDE SEQUENCE [LARGE SCALE GENOMIC DNA]</scope>
    <source>
        <strain evidence="11 12">RS10</strain>
    </source>
</reference>
<evidence type="ECO:0000256" key="7">
    <source>
        <dbReference type="ARBA" id="ARBA00022840"/>
    </source>
</evidence>
<evidence type="ECO:0000256" key="2">
    <source>
        <dbReference type="ARBA" id="ARBA00012438"/>
    </source>
</evidence>
<dbReference type="SMART" id="SM00387">
    <property type="entry name" value="HATPase_c"/>
    <property type="match status" value="1"/>
</dbReference>
<evidence type="ECO:0000256" key="3">
    <source>
        <dbReference type="ARBA" id="ARBA00022553"/>
    </source>
</evidence>
<dbReference type="InterPro" id="IPR005467">
    <property type="entry name" value="His_kinase_dom"/>
</dbReference>
<dbReference type="AlphaFoldDB" id="A0A366LF93"/>
<keyword evidence="3" id="KW-0597">Phosphoprotein</keyword>
<dbReference type="Gene3D" id="1.20.5.1930">
    <property type="match status" value="1"/>
</dbReference>
<dbReference type="Pfam" id="PF02518">
    <property type="entry name" value="HATPase_c"/>
    <property type="match status" value="1"/>
</dbReference>
<accession>A0A366LF93</accession>
<dbReference type="InterPro" id="IPR011712">
    <property type="entry name" value="Sig_transdc_His_kin_sub3_dim/P"/>
</dbReference>
<keyword evidence="6" id="KW-0418">Kinase</keyword>
<evidence type="ECO:0000259" key="10">
    <source>
        <dbReference type="PROSITE" id="PS50109"/>
    </source>
</evidence>
<gene>
    <name evidence="11" type="ORF">DRW42_00605</name>
</gene>
<organism evidence="11 12">
    <name type="scientific">Pedobacter miscanthi</name>
    <dbReference type="NCBI Taxonomy" id="2259170"/>
    <lineage>
        <taxon>Bacteria</taxon>
        <taxon>Pseudomonadati</taxon>
        <taxon>Bacteroidota</taxon>
        <taxon>Sphingobacteriia</taxon>
        <taxon>Sphingobacteriales</taxon>
        <taxon>Sphingobacteriaceae</taxon>
        <taxon>Pedobacter</taxon>
    </lineage>
</organism>
<evidence type="ECO:0000256" key="5">
    <source>
        <dbReference type="ARBA" id="ARBA00022741"/>
    </source>
</evidence>
<dbReference type="PANTHER" id="PTHR24421:SF10">
    <property type="entry name" value="NITRATE_NITRITE SENSOR PROTEIN NARQ"/>
    <property type="match status" value="1"/>
</dbReference>
<dbReference type="CDD" id="cd16917">
    <property type="entry name" value="HATPase_UhpB-NarQ-NarX-like"/>
    <property type="match status" value="1"/>
</dbReference>
<evidence type="ECO:0000256" key="9">
    <source>
        <dbReference type="SAM" id="Phobius"/>
    </source>
</evidence>
<keyword evidence="12" id="KW-1185">Reference proteome</keyword>